<evidence type="ECO:0000256" key="1">
    <source>
        <dbReference type="ARBA" id="ARBA00004651"/>
    </source>
</evidence>
<dbReference type="Proteomes" id="UP001254848">
    <property type="component" value="Unassembled WGS sequence"/>
</dbReference>
<evidence type="ECO:0000313" key="9">
    <source>
        <dbReference type="Proteomes" id="UP001254848"/>
    </source>
</evidence>
<dbReference type="InterPro" id="IPR004797">
    <property type="entry name" value="Competence_ComEC/Rec2"/>
</dbReference>
<dbReference type="InterPro" id="IPR004477">
    <property type="entry name" value="ComEC_N"/>
</dbReference>
<name>A0ABU3NYV3_9FIRM</name>
<dbReference type="InterPro" id="IPR001279">
    <property type="entry name" value="Metallo-B-lactamas"/>
</dbReference>
<evidence type="ECO:0000256" key="2">
    <source>
        <dbReference type="ARBA" id="ARBA00022475"/>
    </source>
</evidence>
<organism evidence="8 9">
    <name type="scientific">Anaeroselena agilis</name>
    <dbReference type="NCBI Taxonomy" id="3063788"/>
    <lineage>
        <taxon>Bacteria</taxon>
        <taxon>Bacillati</taxon>
        <taxon>Bacillota</taxon>
        <taxon>Negativicutes</taxon>
        <taxon>Acetonemataceae</taxon>
        <taxon>Anaeroselena</taxon>
    </lineage>
</organism>
<keyword evidence="9" id="KW-1185">Reference proteome</keyword>
<dbReference type="Pfam" id="PF00753">
    <property type="entry name" value="Lactamase_B"/>
    <property type="match status" value="1"/>
</dbReference>
<dbReference type="Gene3D" id="3.60.15.10">
    <property type="entry name" value="Ribonuclease Z/Hydroxyacylglutathione hydrolase-like"/>
    <property type="match status" value="1"/>
</dbReference>
<feature type="transmembrane region" description="Helical" evidence="6">
    <location>
        <begin position="381"/>
        <end position="400"/>
    </location>
</feature>
<evidence type="ECO:0000256" key="4">
    <source>
        <dbReference type="ARBA" id="ARBA00022989"/>
    </source>
</evidence>
<keyword evidence="3 6" id="KW-0812">Transmembrane</keyword>
<feature type="transmembrane region" description="Helical" evidence="6">
    <location>
        <begin position="412"/>
        <end position="435"/>
    </location>
</feature>
<feature type="domain" description="Metallo-beta-lactamase" evidence="7">
    <location>
        <begin position="539"/>
        <end position="736"/>
    </location>
</feature>
<dbReference type="PANTHER" id="PTHR30619">
    <property type="entry name" value="DNA INTERNALIZATION/COMPETENCE PROTEIN COMEC/REC2"/>
    <property type="match status" value="1"/>
</dbReference>
<dbReference type="InterPro" id="IPR036866">
    <property type="entry name" value="RibonucZ/Hydroxyglut_hydro"/>
</dbReference>
<reference evidence="8 9" key="1">
    <citation type="submission" date="2023-07" db="EMBL/GenBank/DDBJ databases">
        <title>The novel representative of Negativicutes class, Anaeroselena agilis gen. nov. sp. nov.</title>
        <authorList>
            <person name="Prokofeva M.I."/>
            <person name="Elcheninov A.G."/>
            <person name="Klyukina A."/>
            <person name="Kublanov I.V."/>
            <person name="Frolov E.N."/>
            <person name="Podosokorskaya O.A."/>
        </authorList>
    </citation>
    <scope>NUCLEOTIDE SEQUENCE [LARGE SCALE GENOMIC DNA]</scope>
    <source>
        <strain evidence="8 9">4137-cl</strain>
    </source>
</reference>
<sequence>MFAILPLLAVAFAGGVWLATAVSVAAGVLGALAAGLLLVALAQVRRGARTVAVTAAALFFVAGMLRYGGAEVISPYDVSRFAGRTVTLHGAVDGLPRWADVDHETVIVRYVVAAAAVDVGQGGLEPVAGKVVVSFRQPRRAAVAAYGDRVSVRGRVDILRGYNNPGQADVAAVYRLEGVTARMTARAGDFRAAPGGDSSPMAMVAGWRQMMTEFIRATVAADDAAVISGVLFGGYAGIKREVVRDFAATGLVHILSVSGAHIALVAGAVLWAGARLGLRRAKTAGLAAAAVIVYALLAGLTPPVLRSAVMGLAALAAVVLGRDRDTLQALALAALGMLAWQPALLFDISFQLSFGAALGLVLLYPPTAAALSFLPPWLAGPLAATAAAQLGVVPLLLWYFSSLPPASFVANIVILPVIEAVVVAGLLAVLAAPLLPLVGKLLLVFCAQLVGVAVKLAAWLSAVPGATLHFPAMGVAAGTAYYFVLAWAYGLLPRLPGPAAIVRRWPRRAAAVLALFIVVYFGYANYPRPLAVHFIDVGQGDATLIVTPHRRAVLIDAGGGREFGGFDVGERVVVPYLRHYGVTALDYLVLTHGHQDHAGGAAAVVAALPVRTVLVPQDEPAAPVRAVLRVTGGRGVVPAYAGQSILLDDVSIRVVQAPGEGRVGRGEESTVVLVEYGRHRFLVTGDLGGREEHMLAGRVPGAGGVLKVSHHGARSATTPELLAAFQPDYAVISAGHANRFGHPHPEALQRLAARGVAVYRTDRDGAVVFRSDGRELTVETCRGGQ</sequence>
<keyword evidence="5 6" id="KW-0472">Membrane</keyword>
<dbReference type="PANTHER" id="PTHR30619:SF1">
    <property type="entry name" value="RECOMBINATION PROTEIN 2"/>
    <property type="match status" value="1"/>
</dbReference>
<dbReference type="InterPro" id="IPR052159">
    <property type="entry name" value="Competence_DNA_uptake"/>
</dbReference>
<dbReference type="NCBIfam" id="TIGR00360">
    <property type="entry name" value="ComEC_N-term"/>
    <property type="match status" value="1"/>
</dbReference>
<evidence type="ECO:0000259" key="7">
    <source>
        <dbReference type="SMART" id="SM00849"/>
    </source>
</evidence>
<dbReference type="SMART" id="SM00849">
    <property type="entry name" value="Lactamase_B"/>
    <property type="match status" value="1"/>
</dbReference>
<comment type="caution">
    <text evidence="8">The sequence shown here is derived from an EMBL/GenBank/DDBJ whole genome shotgun (WGS) entry which is preliminary data.</text>
</comment>
<dbReference type="InterPro" id="IPR025405">
    <property type="entry name" value="DUF4131"/>
</dbReference>
<evidence type="ECO:0000256" key="5">
    <source>
        <dbReference type="ARBA" id="ARBA00023136"/>
    </source>
</evidence>
<evidence type="ECO:0000313" key="8">
    <source>
        <dbReference type="EMBL" id="MDT8901981.1"/>
    </source>
</evidence>
<dbReference type="SUPFAM" id="SSF56281">
    <property type="entry name" value="Metallo-hydrolase/oxidoreductase"/>
    <property type="match status" value="1"/>
</dbReference>
<evidence type="ECO:0000256" key="3">
    <source>
        <dbReference type="ARBA" id="ARBA00022692"/>
    </source>
</evidence>
<gene>
    <name evidence="8" type="ORF">Q4T40_12065</name>
</gene>
<protein>
    <submittedName>
        <fullName evidence="8">DNA internalization-related competence protein ComEC/Rec2</fullName>
    </submittedName>
</protein>
<proteinExistence type="predicted"/>
<dbReference type="RefSeq" id="WP_413780475.1">
    <property type="nucleotide sequence ID" value="NZ_JAUOZS010000001.1"/>
</dbReference>
<dbReference type="Pfam" id="PF03772">
    <property type="entry name" value="Competence"/>
    <property type="match status" value="1"/>
</dbReference>
<dbReference type="EMBL" id="JAUOZS010000001">
    <property type="protein sequence ID" value="MDT8901981.1"/>
    <property type="molecule type" value="Genomic_DNA"/>
</dbReference>
<keyword evidence="4 6" id="KW-1133">Transmembrane helix</keyword>
<feature type="transmembrane region" description="Helical" evidence="6">
    <location>
        <begin position="281"/>
        <end position="298"/>
    </location>
</feature>
<accession>A0ABU3NYV3</accession>
<dbReference type="Pfam" id="PF13567">
    <property type="entry name" value="DUF4131"/>
    <property type="match status" value="1"/>
</dbReference>
<dbReference type="NCBIfam" id="TIGR00361">
    <property type="entry name" value="ComEC_Rec2"/>
    <property type="match status" value="1"/>
</dbReference>
<feature type="transmembrane region" description="Helical" evidence="6">
    <location>
        <begin position="468"/>
        <end position="489"/>
    </location>
</feature>
<dbReference type="CDD" id="cd07731">
    <property type="entry name" value="ComA-like_MBL-fold"/>
    <property type="match status" value="1"/>
</dbReference>
<feature type="transmembrane region" description="Helical" evidence="6">
    <location>
        <begin position="28"/>
        <end position="44"/>
    </location>
</feature>
<evidence type="ECO:0000256" key="6">
    <source>
        <dbReference type="SAM" id="Phobius"/>
    </source>
</evidence>
<keyword evidence="2" id="KW-1003">Cell membrane</keyword>
<feature type="transmembrane region" description="Helical" evidence="6">
    <location>
        <begin position="509"/>
        <end position="526"/>
    </location>
</feature>
<comment type="subcellular location">
    <subcellularLocation>
        <location evidence="1">Cell membrane</location>
        <topology evidence="1">Multi-pass membrane protein</topology>
    </subcellularLocation>
</comment>
<feature type="transmembrane region" description="Helical" evidence="6">
    <location>
        <begin position="352"/>
        <end position="374"/>
    </location>
</feature>
<dbReference type="InterPro" id="IPR035681">
    <property type="entry name" value="ComA-like_MBL"/>
</dbReference>
<feature type="transmembrane region" description="Helical" evidence="6">
    <location>
        <begin position="250"/>
        <end position="274"/>
    </location>
</feature>
<feature type="transmembrane region" description="Helical" evidence="6">
    <location>
        <begin position="442"/>
        <end position="462"/>
    </location>
</feature>